<organism evidence="4 5">
    <name type="scientific">Streptomyces lannensis</name>
    <dbReference type="NCBI Taxonomy" id="766498"/>
    <lineage>
        <taxon>Bacteria</taxon>
        <taxon>Bacillati</taxon>
        <taxon>Actinomycetota</taxon>
        <taxon>Actinomycetes</taxon>
        <taxon>Kitasatosporales</taxon>
        <taxon>Streptomycetaceae</taxon>
        <taxon>Streptomyces</taxon>
    </lineage>
</organism>
<name>A0ABP7KK73_9ACTN</name>
<evidence type="ECO:0000313" key="5">
    <source>
        <dbReference type="Proteomes" id="UP001501563"/>
    </source>
</evidence>
<evidence type="ECO:0000256" key="1">
    <source>
        <dbReference type="SAM" id="MobiDB-lite"/>
    </source>
</evidence>
<dbReference type="EMBL" id="BAAAZA010000015">
    <property type="protein sequence ID" value="GAA3878500.1"/>
    <property type="molecule type" value="Genomic_DNA"/>
</dbReference>
<feature type="chain" id="PRO_5045116999" description="Integral membrane protein" evidence="3">
    <location>
        <begin position="48"/>
        <end position="478"/>
    </location>
</feature>
<evidence type="ECO:0000313" key="4">
    <source>
        <dbReference type="EMBL" id="GAA3878500.1"/>
    </source>
</evidence>
<feature type="region of interest" description="Disordered" evidence="1">
    <location>
        <begin position="134"/>
        <end position="153"/>
    </location>
</feature>
<gene>
    <name evidence="4" type="ORF">GCM10022207_51270</name>
</gene>
<keyword evidence="3" id="KW-0732">Signal</keyword>
<feature type="signal peptide" evidence="3">
    <location>
        <begin position="1"/>
        <end position="47"/>
    </location>
</feature>
<evidence type="ECO:0008006" key="6">
    <source>
        <dbReference type="Google" id="ProtNLM"/>
    </source>
</evidence>
<evidence type="ECO:0000256" key="3">
    <source>
        <dbReference type="SAM" id="SignalP"/>
    </source>
</evidence>
<dbReference type="Proteomes" id="UP001501563">
    <property type="component" value="Unassembled WGS sequence"/>
</dbReference>
<comment type="caution">
    <text evidence="4">The sequence shown here is derived from an EMBL/GenBank/DDBJ whole genome shotgun (WGS) entry which is preliminary data.</text>
</comment>
<keyword evidence="5" id="KW-1185">Reference proteome</keyword>
<evidence type="ECO:0000256" key="2">
    <source>
        <dbReference type="SAM" id="Phobius"/>
    </source>
</evidence>
<proteinExistence type="predicted"/>
<feature type="compositionally biased region" description="Polar residues" evidence="1">
    <location>
        <begin position="135"/>
        <end position="153"/>
    </location>
</feature>
<dbReference type="RefSeq" id="WP_345551313.1">
    <property type="nucleotide sequence ID" value="NZ_BAAAZA010000015.1"/>
</dbReference>
<keyword evidence="2" id="KW-1133">Transmembrane helix</keyword>
<keyword evidence="2" id="KW-0812">Transmembrane</keyword>
<accession>A0ABP7KK73</accession>
<sequence>MDTMSNGADFGFEHRPAHATARVLLHALAALLAACLVALGAATSAHAASGDGLIKVFVVPEPTQTGGQPATLQSIAASTLGDPSRSVEVFDLNRGLAQKDGGALNGPDDQLHPGWILRLPQDAAGPEVQLARDTGAQNAVSSPPDSGQRTSPPNTAWTTMFTIPLTAVVAVLAAIVLALITAGIVARRRVRGAYAASLRAVRKLGEPMRRKRRLTQRRAAGRRFATDAESVRRAYATLDDFTPTRQQPERPVHALRVDDTGVTVWLTASDAADAPWTNIDSTRWRRPAAAGGWLTRGETTSMTPQSSVSTACLVRAGTDSDGEPVFVDLSWLDGVLSVSGDQAVARDVVHNLLAEIARTRPNTPVSVLRGADGAPAFTVPTGLRELPRVQAPAVSVPATGHGTVRAGASRRPVQGLVVVTGAPGEREAAELAALCGPGGAGWTGLVCGEASGAHWRWYTDADGHVDIPVLDVQLTVPA</sequence>
<reference evidence="5" key="1">
    <citation type="journal article" date="2019" name="Int. J. Syst. Evol. Microbiol.">
        <title>The Global Catalogue of Microorganisms (GCM) 10K type strain sequencing project: providing services to taxonomists for standard genome sequencing and annotation.</title>
        <authorList>
            <consortium name="The Broad Institute Genomics Platform"/>
            <consortium name="The Broad Institute Genome Sequencing Center for Infectious Disease"/>
            <person name="Wu L."/>
            <person name="Ma J."/>
        </authorList>
    </citation>
    <scope>NUCLEOTIDE SEQUENCE [LARGE SCALE GENOMIC DNA]</scope>
    <source>
        <strain evidence="5">JCM 16578</strain>
    </source>
</reference>
<protein>
    <recommendedName>
        <fullName evidence="6">Integral membrane protein</fullName>
    </recommendedName>
</protein>
<keyword evidence="2" id="KW-0472">Membrane</keyword>
<feature type="transmembrane region" description="Helical" evidence="2">
    <location>
        <begin position="161"/>
        <end position="186"/>
    </location>
</feature>